<feature type="region of interest" description="Disordered" evidence="1">
    <location>
        <begin position="1"/>
        <end position="39"/>
    </location>
</feature>
<gene>
    <name evidence="2" type="ORF">AFI02nite_42320</name>
</gene>
<proteinExistence type="predicted"/>
<organism evidence="2 3">
    <name type="scientific">Aliivibrio fischeri</name>
    <name type="common">Vibrio fischeri</name>
    <dbReference type="NCBI Taxonomy" id="668"/>
    <lineage>
        <taxon>Bacteria</taxon>
        <taxon>Pseudomonadati</taxon>
        <taxon>Pseudomonadota</taxon>
        <taxon>Gammaproteobacteria</taxon>
        <taxon>Vibrionales</taxon>
        <taxon>Vibrionaceae</taxon>
        <taxon>Aliivibrio</taxon>
    </lineage>
</organism>
<evidence type="ECO:0000256" key="1">
    <source>
        <dbReference type="SAM" id="MobiDB-lite"/>
    </source>
</evidence>
<evidence type="ECO:0000313" key="3">
    <source>
        <dbReference type="Proteomes" id="UP000321787"/>
    </source>
</evidence>
<dbReference type="AlphaFoldDB" id="A0A510UP04"/>
<feature type="compositionally biased region" description="Polar residues" evidence="1">
    <location>
        <begin position="29"/>
        <end position="39"/>
    </location>
</feature>
<name>A0A510UP04_ALIFS</name>
<feature type="compositionally biased region" description="Basic and acidic residues" evidence="1">
    <location>
        <begin position="1"/>
        <end position="19"/>
    </location>
</feature>
<evidence type="ECO:0000313" key="2">
    <source>
        <dbReference type="EMBL" id="GEK16196.1"/>
    </source>
</evidence>
<accession>A0A510UP04</accession>
<comment type="caution">
    <text evidence="2">The sequence shown here is derived from an EMBL/GenBank/DDBJ whole genome shotgun (WGS) entry which is preliminary data.</text>
</comment>
<dbReference type="EMBL" id="BJTZ01000096">
    <property type="protein sequence ID" value="GEK16196.1"/>
    <property type="molecule type" value="Genomic_DNA"/>
</dbReference>
<dbReference type="Proteomes" id="UP000321787">
    <property type="component" value="Unassembled WGS sequence"/>
</dbReference>
<reference evidence="2 3" key="1">
    <citation type="submission" date="2019-07" db="EMBL/GenBank/DDBJ databases">
        <title>Whole genome shotgun sequence of Aliivibrio fischeri NBRC 101058.</title>
        <authorList>
            <person name="Hosoyama A."/>
            <person name="Uohara A."/>
            <person name="Ohji S."/>
            <person name="Ichikawa N."/>
        </authorList>
    </citation>
    <scope>NUCLEOTIDE SEQUENCE [LARGE SCALE GENOMIC DNA]</scope>
    <source>
        <strain evidence="2 3">NBRC 101058</strain>
    </source>
</reference>
<sequence length="39" mass="4265">MSNNQDNKRVVTADQKKSLEGAAALRPKPNQNQQGNGKK</sequence>
<protein>
    <submittedName>
        <fullName evidence="2">Uncharacterized protein</fullName>
    </submittedName>
</protein>